<dbReference type="Gene3D" id="2.60.40.10">
    <property type="entry name" value="Immunoglobulins"/>
    <property type="match status" value="1"/>
</dbReference>
<sequence length="154" mass="16910">MDFSQYMAKNLYTRCRCKSLTREEVFVQALNIFVPLWWTFGSGTKLEVGSNTSPKLTVLPPSSEELSSKSTATLVCLANGGFPSDWALSWKVDGNSRPGVASRWGPEKNGLYSWSSTLTMPSQEWTKAASVTCEAKQGSQSPVTKVIKRGECSD</sequence>
<dbReference type="Pfam" id="PF07654">
    <property type="entry name" value="C1-set"/>
    <property type="match status" value="1"/>
</dbReference>
<dbReference type="SUPFAM" id="SSF48726">
    <property type="entry name" value="Immunoglobulin"/>
    <property type="match status" value="1"/>
</dbReference>
<accession>A0AAV6G5N9</accession>
<reference evidence="4 5" key="1">
    <citation type="submission" date="2020-10" db="EMBL/GenBank/DDBJ databases">
        <title>Chromosome-scale genome assembly of the Allis shad, Alosa alosa.</title>
        <authorList>
            <person name="Margot Z."/>
            <person name="Christophe K."/>
            <person name="Cabau C."/>
            <person name="Louis A."/>
            <person name="Berthelot C."/>
            <person name="Parey E."/>
            <person name="Roest Crollius H."/>
            <person name="Montfort J."/>
            <person name="Robinson-Rechavi M."/>
            <person name="Bucao C."/>
            <person name="Bouchez O."/>
            <person name="Gislard M."/>
            <person name="Lluch J."/>
            <person name="Milhes M."/>
            <person name="Lampietro C."/>
            <person name="Lopez Roques C."/>
            <person name="Donnadieu C."/>
            <person name="Braasch I."/>
            <person name="Desvignes T."/>
            <person name="Postlethwait J."/>
            <person name="Bobe J."/>
            <person name="Guiguen Y."/>
        </authorList>
    </citation>
    <scope>NUCLEOTIDE SEQUENCE [LARGE SCALE GENOMIC DNA]</scope>
    <source>
        <strain evidence="4">M-15738</strain>
        <tissue evidence="4">Blood</tissue>
    </source>
</reference>
<dbReference type="AlphaFoldDB" id="A0AAV6G5N9"/>
<gene>
    <name evidence="4" type="ORF">AALO_G00227820</name>
</gene>
<evidence type="ECO:0000313" key="4">
    <source>
        <dbReference type="EMBL" id="KAG5267956.1"/>
    </source>
</evidence>
<dbReference type="PANTHER" id="PTHR23411">
    <property type="entry name" value="TAPASIN"/>
    <property type="match status" value="1"/>
</dbReference>
<dbReference type="Proteomes" id="UP000823561">
    <property type="component" value="Chromosome 17"/>
</dbReference>
<evidence type="ECO:0000256" key="1">
    <source>
        <dbReference type="ARBA" id="ARBA00023157"/>
    </source>
</evidence>
<evidence type="ECO:0000313" key="5">
    <source>
        <dbReference type="Proteomes" id="UP000823561"/>
    </source>
</evidence>
<feature type="domain" description="Ig-like" evidence="3">
    <location>
        <begin position="54"/>
        <end position="144"/>
    </location>
</feature>
<keyword evidence="1" id="KW-1015">Disulfide bond</keyword>
<dbReference type="InterPro" id="IPR013783">
    <property type="entry name" value="Ig-like_fold"/>
</dbReference>
<organism evidence="4 5">
    <name type="scientific">Alosa alosa</name>
    <name type="common">allis shad</name>
    <dbReference type="NCBI Taxonomy" id="278164"/>
    <lineage>
        <taxon>Eukaryota</taxon>
        <taxon>Metazoa</taxon>
        <taxon>Chordata</taxon>
        <taxon>Craniata</taxon>
        <taxon>Vertebrata</taxon>
        <taxon>Euteleostomi</taxon>
        <taxon>Actinopterygii</taxon>
        <taxon>Neopterygii</taxon>
        <taxon>Teleostei</taxon>
        <taxon>Clupei</taxon>
        <taxon>Clupeiformes</taxon>
        <taxon>Clupeoidei</taxon>
        <taxon>Clupeidae</taxon>
        <taxon>Alosa</taxon>
    </lineage>
</organism>
<dbReference type="PROSITE" id="PS50835">
    <property type="entry name" value="IG_LIKE"/>
    <property type="match status" value="1"/>
</dbReference>
<dbReference type="EMBL" id="JADWDJ010000017">
    <property type="protein sequence ID" value="KAG5267956.1"/>
    <property type="molecule type" value="Genomic_DNA"/>
</dbReference>
<dbReference type="InterPro" id="IPR050380">
    <property type="entry name" value="Immune_Resp_Modulators"/>
</dbReference>
<dbReference type="SMART" id="SM00407">
    <property type="entry name" value="IGc1"/>
    <property type="match status" value="1"/>
</dbReference>
<keyword evidence="5" id="KW-1185">Reference proteome</keyword>
<comment type="caution">
    <text evidence="4">The sequence shown here is derived from an EMBL/GenBank/DDBJ whole genome shotgun (WGS) entry which is preliminary data.</text>
</comment>
<evidence type="ECO:0000259" key="3">
    <source>
        <dbReference type="PROSITE" id="PS50835"/>
    </source>
</evidence>
<dbReference type="InterPro" id="IPR003597">
    <property type="entry name" value="Ig_C1-set"/>
</dbReference>
<dbReference type="InterPro" id="IPR036179">
    <property type="entry name" value="Ig-like_dom_sf"/>
</dbReference>
<keyword evidence="2" id="KW-0393">Immunoglobulin domain</keyword>
<dbReference type="FunFam" id="2.60.40.10:FF:000283">
    <property type="entry name" value="Immunoglobulin kappa constant"/>
    <property type="match status" value="1"/>
</dbReference>
<dbReference type="InterPro" id="IPR007110">
    <property type="entry name" value="Ig-like_dom"/>
</dbReference>
<name>A0AAV6G5N9_9TELE</name>
<protein>
    <recommendedName>
        <fullName evidence="3">Ig-like domain-containing protein</fullName>
    </recommendedName>
</protein>
<evidence type="ECO:0000256" key="2">
    <source>
        <dbReference type="ARBA" id="ARBA00023319"/>
    </source>
</evidence>
<proteinExistence type="predicted"/>